<keyword evidence="4 5" id="KW-0472">Membrane</keyword>
<reference evidence="7 8" key="1">
    <citation type="submission" date="2023-09" db="EMBL/GenBank/DDBJ databases">
        <authorList>
            <person name="Rey-Velasco X."/>
        </authorList>
    </citation>
    <scope>NUCLEOTIDE SEQUENCE [LARGE SCALE GENOMIC DNA]</scope>
    <source>
        <strain evidence="7 8">W242</strain>
    </source>
</reference>
<accession>A0ABU2YFX8</accession>
<feature type="domain" description="RDD" evidence="6">
    <location>
        <begin position="19"/>
        <end position="146"/>
    </location>
</feature>
<dbReference type="InterPro" id="IPR010432">
    <property type="entry name" value="RDD"/>
</dbReference>
<evidence type="ECO:0000256" key="1">
    <source>
        <dbReference type="ARBA" id="ARBA00004141"/>
    </source>
</evidence>
<feature type="transmembrane region" description="Helical" evidence="5">
    <location>
        <begin position="25"/>
        <end position="45"/>
    </location>
</feature>
<evidence type="ECO:0000259" key="6">
    <source>
        <dbReference type="Pfam" id="PF06271"/>
    </source>
</evidence>
<evidence type="ECO:0000313" key="7">
    <source>
        <dbReference type="EMBL" id="MDT0556589.1"/>
    </source>
</evidence>
<evidence type="ECO:0000256" key="2">
    <source>
        <dbReference type="ARBA" id="ARBA00022692"/>
    </source>
</evidence>
<proteinExistence type="predicted"/>
<keyword evidence="2 5" id="KW-0812">Transmembrane</keyword>
<feature type="transmembrane region" description="Helical" evidence="5">
    <location>
        <begin position="112"/>
        <end position="133"/>
    </location>
</feature>
<dbReference type="RefSeq" id="WP_311333540.1">
    <property type="nucleotide sequence ID" value="NZ_JAVRHZ010000007.1"/>
</dbReference>
<gene>
    <name evidence="7" type="ORF">RM538_11265</name>
</gene>
<keyword evidence="8" id="KW-1185">Reference proteome</keyword>
<evidence type="ECO:0000256" key="4">
    <source>
        <dbReference type="ARBA" id="ARBA00023136"/>
    </source>
</evidence>
<dbReference type="Pfam" id="PF06271">
    <property type="entry name" value="RDD"/>
    <property type="match status" value="1"/>
</dbReference>
<dbReference type="Proteomes" id="UP001254488">
    <property type="component" value="Unassembled WGS sequence"/>
</dbReference>
<comment type="caution">
    <text evidence="7">The sequence shown here is derived from an EMBL/GenBank/DDBJ whole genome shotgun (WGS) entry which is preliminary data.</text>
</comment>
<feature type="transmembrane region" description="Helical" evidence="5">
    <location>
        <begin position="57"/>
        <end position="81"/>
    </location>
</feature>
<dbReference type="PANTHER" id="PTHR38480:SF1">
    <property type="entry name" value="SLR0254 PROTEIN"/>
    <property type="match status" value="1"/>
</dbReference>
<keyword evidence="3 5" id="KW-1133">Transmembrane helix</keyword>
<comment type="subcellular location">
    <subcellularLocation>
        <location evidence="1">Membrane</location>
        <topology evidence="1">Multi-pass membrane protein</topology>
    </subcellularLocation>
</comment>
<evidence type="ECO:0000313" key="8">
    <source>
        <dbReference type="Proteomes" id="UP001254488"/>
    </source>
</evidence>
<dbReference type="PANTHER" id="PTHR38480">
    <property type="entry name" value="SLR0254 PROTEIN"/>
    <property type="match status" value="1"/>
</dbReference>
<dbReference type="EMBL" id="JAVRHZ010000007">
    <property type="protein sequence ID" value="MDT0556589.1"/>
    <property type="molecule type" value="Genomic_DNA"/>
</dbReference>
<name>A0ABU2YFX8_9FLAO</name>
<evidence type="ECO:0000256" key="3">
    <source>
        <dbReference type="ARBA" id="ARBA00022989"/>
    </source>
</evidence>
<protein>
    <submittedName>
        <fullName evidence="7">RDD family protein</fullName>
    </submittedName>
</protein>
<evidence type="ECO:0000256" key="5">
    <source>
        <dbReference type="SAM" id="Phobius"/>
    </source>
</evidence>
<organism evidence="7 8">
    <name type="scientific">Patiriisocius hiemis</name>
    <dbReference type="NCBI Taxonomy" id="3075604"/>
    <lineage>
        <taxon>Bacteria</taxon>
        <taxon>Pseudomonadati</taxon>
        <taxon>Bacteroidota</taxon>
        <taxon>Flavobacteriia</taxon>
        <taxon>Flavobacteriales</taxon>
        <taxon>Flavobacteriaceae</taxon>
        <taxon>Patiriisocius</taxon>
    </lineage>
</organism>
<sequence length="241" mass="27637">MANLAINTTQNVNLDYTVVSVGERILAFLIDLLLFSVYLYVVELITSAMGQAISDNWTIFGIQQLLLLPVMFYSLYMHILFNGRTLGKWIMKIRVVKIDGNPVHWSNYLTLWMLRLVDIWIFLGSIGLLYLIFTEKNQRLGDMAAGTVVISTKQKTKISHTILEEIAEDYTPTFPSVINLTDKDARLIKEIYLVALGSSDFKTLNALRKKVESVIEVEADMYDKPFIDVVLKDYNFYTQNM</sequence>